<reference evidence="1 2" key="1">
    <citation type="submission" date="2024-09" db="EMBL/GenBank/DDBJ databases">
        <title>Chromosome-scale assembly of Riccia fluitans.</title>
        <authorList>
            <person name="Paukszto L."/>
            <person name="Sawicki J."/>
            <person name="Karawczyk K."/>
            <person name="Piernik-Szablinska J."/>
            <person name="Szczecinska M."/>
            <person name="Mazdziarz M."/>
        </authorList>
    </citation>
    <scope>NUCLEOTIDE SEQUENCE [LARGE SCALE GENOMIC DNA]</scope>
    <source>
        <strain evidence="1">Rf_01</strain>
        <tissue evidence="1">Aerial parts of the thallus</tissue>
    </source>
</reference>
<organism evidence="1 2">
    <name type="scientific">Riccia fluitans</name>
    <dbReference type="NCBI Taxonomy" id="41844"/>
    <lineage>
        <taxon>Eukaryota</taxon>
        <taxon>Viridiplantae</taxon>
        <taxon>Streptophyta</taxon>
        <taxon>Embryophyta</taxon>
        <taxon>Marchantiophyta</taxon>
        <taxon>Marchantiopsida</taxon>
        <taxon>Marchantiidae</taxon>
        <taxon>Marchantiales</taxon>
        <taxon>Ricciaceae</taxon>
        <taxon>Riccia</taxon>
    </lineage>
</organism>
<dbReference type="AlphaFoldDB" id="A0ABD1Y0H7"/>
<comment type="caution">
    <text evidence="1">The sequence shown here is derived from an EMBL/GenBank/DDBJ whole genome shotgun (WGS) entry which is preliminary data.</text>
</comment>
<sequence>MATLDRSPHPQKLLTSKVHEATKIWLQAQDPSMGATLTTRTRLDASFVPGNGDWLAALPSKSQGTLMHRWEYSLALQFHFGARMLDSSKRCGVGKCNGIRDVERIHDTECNGGSDLCIDVAVVTPFGGRGHLEVAELRKNNHYKEECRRNNLAFTPFIMDTLGNFGSSCSTLIKNLADGMANRNCDEKIFKYVKKIRQRLQIAVQKGVMMCLDRDVNN</sequence>
<evidence type="ECO:0000313" key="1">
    <source>
        <dbReference type="EMBL" id="KAL2613646.1"/>
    </source>
</evidence>
<keyword evidence="2" id="KW-1185">Reference proteome</keyword>
<protein>
    <submittedName>
        <fullName evidence="1">Uncharacterized protein</fullName>
    </submittedName>
</protein>
<name>A0ABD1Y0H7_9MARC</name>
<gene>
    <name evidence="1" type="ORF">R1flu_025338</name>
</gene>
<dbReference type="Proteomes" id="UP001605036">
    <property type="component" value="Unassembled WGS sequence"/>
</dbReference>
<evidence type="ECO:0000313" key="2">
    <source>
        <dbReference type="Proteomes" id="UP001605036"/>
    </source>
</evidence>
<dbReference type="EMBL" id="JBHFFA010000007">
    <property type="protein sequence ID" value="KAL2613646.1"/>
    <property type="molecule type" value="Genomic_DNA"/>
</dbReference>
<accession>A0ABD1Y0H7</accession>
<proteinExistence type="predicted"/>